<dbReference type="EMBL" id="JACYCF010000003">
    <property type="protein sequence ID" value="KAF8759132.1"/>
    <property type="molecule type" value="Genomic_DNA"/>
</dbReference>
<comment type="caution">
    <text evidence="2">The sequence shown here is derived from an EMBL/GenBank/DDBJ whole genome shotgun (WGS) entry which is preliminary data.</text>
</comment>
<dbReference type="InterPro" id="IPR019711">
    <property type="entry name" value="ATP_synth_F0_suH"/>
</dbReference>
<dbReference type="Pfam" id="PF10775">
    <property type="entry name" value="ATP_sub_h"/>
    <property type="match status" value="1"/>
</dbReference>
<dbReference type="PANTHER" id="PTHR28207">
    <property type="entry name" value="ATP SYNTHASE SUBUNIT H, MITOCHONDRIAL"/>
    <property type="match status" value="1"/>
</dbReference>
<evidence type="ECO:0000313" key="2">
    <source>
        <dbReference type="EMBL" id="KAF8759132.1"/>
    </source>
</evidence>
<evidence type="ECO:0000256" key="1">
    <source>
        <dbReference type="SAM" id="MobiDB-lite"/>
    </source>
</evidence>
<organism evidence="2 3">
    <name type="scientific">Rhizoctonia solani</name>
    <dbReference type="NCBI Taxonomy" id="456999"/>
    <lineage>
        <taxon>Eukaryota</taxon>
        <taxon>Fungi</taxon>
        <taxon>Dikarya</taxon>
        <taxon>Basidiomycota</taxon>
        <taxon>Agaricomycotina</taxon>
        <taxon>Agaricomycetes</taxon>
        <taxon>Cantharellales</taxon>
        <taxon>Ceratobasidiaceae</taxon>
        <taxon>Rhizoctonia</taxon>
    </lineage>
</organism>
<name>A0A8H7IH30_9AGAM</name>
<proteinExistence type="predicted"/>
<dbReference type="AlphaFoldDB" id="A0A8H7IH30"/>
<gene>
    <name evidence="2" type="ORF">RHS01_03119</name>
</gene>
<feature type="compositionally biased region" description="Low complexity" evidence="1">
    <location>
        <begin position="97"/>
        <end position="108"/>
    </location>
</feature>
<protein>
    <submittedName>
        <fullName evidence="2">ATP synthase complex subunit h</fullName>
    </submittedName>
</protein>
<sequence length="135" mass="14692">MSSIARQSFMACRRARFSTSAVARKDLVQDLYLRELKAYKAPVKVCANCLTSSLYHQVNFHMLTLVLHGPLSPNRSLGPTDLASELSRYDETEPTLADAPAASPSIAAQAQGDVGSADAFLSFLEQDVPKTEAHH</sequence>
<dbReference type="PANTHER" id="PTHR28207:SF1">
    <property type="entry name" value="ATP SYNTHASE SUBUNIT H, MITOCHONDRIAL"/>
    <property type="match status" value="1"/>
</dbReference>
<dbReference type="Proteomes" id="UP000614334">
    <property type="component" value="Unassembled WGS sequence"/>
</dbReference>
<reference evidence="2" key="1">
    <citation type="submission" date="2020-09" db="EMBL/GenBank/DDBJ databases">
        <title>Comparative genome analyses of four rice-infecting Rhizoctonia solani isolates reveal extensive enrichment of homogalacturonan modification genes.</title>
        <authorList>
            <person name="Lee D.-Y."/>
            <person name="Jeon J."/>
            <person name="Kim K.-T."/>
            <person name="Cheong K."/>
            <person name="Song H."/>
            <person name="Choi G."/>
            <person name="Ko J."/>
            <person name="Opiyo S.O."/>
            <person name="Zuo S."/>
            <person name="Madhav S."/>
            <person name="Lee Y.-H."/>
            <person name="Wang G.-L."/>
        </authorList>
    </citation>
    <scope>NUCLEOTIDE SEQUENCE</scope>
    <source>
        <strain evidence="2">AG1-IA B2</strain>
    </source>
</reference>
<feature type="region of interest" description="Disordered" evidence="1">
    <location>
        <begin position="72"/>
        <end position="108"/>
    </location>
</feature>
<accession>A0A8H7IH30</accession>
<evidence type="ECO:0000313" key="3">
    <source>
        <dbReference type="Proteomes" id="UP000614334"/>
    </source>
</evidence>
<dbReference type="GO" id="GO:0046933">
    <property type="term" value="F:proton-transporting ATP synthase activity, rotational mechanism"/>
    <property type="evidence" value="ECO:0007669"/>
    <property type="project" value="TreeGrafter"/>
</dbReference>